<name>A0ABD0T1M2_LOXSC</name>
<reference evidence="5 6" key="1">
    <citation type="submission" date="2024-06" db="EMBL/GenBank/DDBJ databases">
        <title>A chromosome-level genome assembly of beet webworm, Loxostege sticticalis.</title>
        <authorList>
            <person name="Zhang Y."/>
        </authorList>
    </citation>
    <scope>NUCLEOTIDE SEQUENCE [LARGE SCALE GENOMIC DNA]</scope>
    <source>
        <strain evidence="5">AQ028</strain>
        <tissue evidence="5">Male pupae</tissue>
    </source>
</reference>
<evidence type="ECO:0000256" key="1">
    <source>
        <dbReference type="ARBA" id="ARBA00022723"/>
    </source>
</evidence>
<sequence>MINGYTFSKMSGTKNYICSSKLSCQCEAKIRMETPDTRGGRLVMIDGHTFSKKFESNMWICSKKLARHCTAKIKMNDGVIVQYNLEHNHPPDKYHRCNDGKYVKI</sequence>
<organism evidence="5 6">
    <name type="scientific">Loxostege sticticalis</name>
    <name type="common">Beet webworm moth</name>
    <dbReference type="NCBI Taxonomy" id="481309"/>
    <lineage>
        <taxon>Eukaryota</taxon>
        <taxon>Metazoa</taxon>
        <taxon>Ecdysozoa</taxon>
        <taxon>Arthropoda</taxon>
        <taxon>Hexapoda</taxon>
        <taxon>Insecta</taxon>
        <taxon>Pterygota</taxon>
        <taxon>Neoptera</taxon>
        <taxon>Endopterygota</taxon>
        <taxon>Lepidoptera</taxon>
        <taxon>Glossata</taxon>
        <taxon>Ditrysia</taxon>
        <taxon>Pyraloidea</taxon>
        <taxon>Crambidae</taxon>
        <taxon>Pyraustinae</taxon>
        <taxon>Loxostege</taxon>
    </lineage>
</organism>
<evidence type="ECO:0000256" key="2">
    <source>
        <dbReference type="ARBA" id="ARBA00022771"/>
    </source>
</evidence>
<dbReference type="GO" id="GO:0008270">
    <property type="term" value="F:zinc ion binding"/>
    <property type="evidence" value="ECO:0007669"/>
    <property type="project" value="UniProtKB-KW"/>
</dbReference>
<comment type="caution">
    <text evidence="5">The sequence shown here is derived from an EMBL/GenBank/DDBJ whole genome shotgun (WGS) entry which is preliminary data.</text>
</comment>
<dbReference type="InterPro" id="IPR007588">
    <property type="entry name" value="Znf_FLYWCH"/>
</dbReference>
<dbReference type="AlphaFoldDB" id="A0ABD0T1M2"/>
<protein>
    <recommendedName>
        <fullName evidence="4">FLYWCH-type domain-containing protein</fullName>
    </recommendedName>
</protein>
<evidence type="ECO:0000256" key="3">
    <source>
        <dbReference type="ARBA" id="ARBA00022833"/>
    </source>
</evidence>
<gene>
    <name evidence="5" type="ORF">ABMA28_001422</name>
</gene>
<accession>A0ABD0T1M2</accession>
<dbReference type="Proteomes" id="UP001549921">
    <property type="component" value="Unassembled WGS sequence"/>
</dbReference>
<evidence type="ECO:0000259" key="4">
    <source>
        <dbReference type="Pfam" id="PF04500"/>
    </source>
</evidence>
<dbReference type="Pfam" id="PF04500">
    <property type="entry name" value="FLYWCH"/>
    <property type="match status" value="1"/>
</dbReference>
<proteinExistence type="predicted"/>
<dbReference type="EMBL" id="JBEDNZ010000011">
    <property type="protein sequence ID" value="KAL0831903.1"/>
    <property type="molecule type" value="Genomic_DNA"/>
</dbReference>
<evidence type="ECO:0000313" key="6">
    <source>
        <dbReference type="Proteomes" id="UP001549921"/>
    </source>
</evidence>
<evidence type="ECO:0000313" key="5">
    <source>
        <dbReference type="EMBL" id="KAL0831903.1"/>
    </source>
</evidence>
<keyword evidence="1" id="KW-0479">Metal-binding</keyword>
<keyword evidence="3" id="KW-0862">Zinc</keyword>
<dbReference type="Gene3D" id="2.20.25.240">
    <property type="match status" value="1"/>
</dbReference>
<keyword evidence="2" id="KW-0863">Zinc-finger</keyword>
<feature type="domain" description="FLYWCH-type" evidence="4">
    <location>
        <begin position="36"/>
        <end position="89"/>
    </location>
</feature>